<reference evidence="1 2" key="1">
    <citation type="submission" date="2024-07" db="EMBL/GenBank/DDBJ databases">
        <title>Mealworm larvae gut microbial communities from Newark, Delaware, USA.</title>
        <authorList>
            <person name="Blenner M."/>
        </authorList>
    </citation>
    <scope>NUCLEOTIDE SEQUENCE [LARGE SCALE GENOMIC DNA]</scope>
    <source>
        <strain evidence="1 2">UD i117</strain>
    </source>
</reference>
<name>A0ABV4EF20_BREEP</name>
<gene>
    <name evidence="1" type="ORF">ABH903_000108</name>
</gene>
<evidence type="ECO:0000313" key="1">
    <source>
        <dbReference type="EMBL" id="MEY9257105.1"/>
    </source>
</evidence>
<sequence>MDSREWVLFDIGGVLEVVDDDAWGKRFARR</sequence>
<dbReference type="EMBL" id="JBGBYS010000001">
    <property type="protein sequence ID" value="MEY9257105.1"/>
    <property type="molecule type" value="Genomic_DNA"/>
</dbReference>
<evidence type="ECO:0008006" key="3">
    <source>
        <dbReference type="Google" id="ProtNLM"/>
    </source>
</evidence>
<accession>A0ABV4EF20</accession>
<keyword evidence="2" id="KW-1185">Reference proteome</keyword>
<organism evidence="1 2">
    <name type="scientific">Brevibacterium epidermidis</name>
    <dbReference type="NCBI Taxonomy" id="1698"/>
    <lineage>
        <taxon>Bacteria</taxon>
        <taxon>Bacillati</taxon>
        <taxon>Actinomycetota</taxon>
        <taxon>Actinomycetes</taxon>
        <taxon>Micrococcales</taxon>
        <taxon>Brevibacteriaceae</taxon>
        <taxon>Brevibacterium</taxon>
    </lineage>
</organism>
<proteinExistence type="predicted"/>
<protein>
    <recommendedName>
        <fullName evidence="3">HAD family phosphatase</fullName>
    </recommendedName>
</protein>
<comment type="caution">
    <text evidence="1">The sequence shown here is derived from an EMBL/GenBank/DDBJ whole genome shotgun (WGS) entry which is preliminary data.</text>
</comment>
<dbReference type="Proteomes" id="UP001565435">
    <property type="component" value="Unassembled WGS sequence"/>
</dbReference>
<evidence type="ECO:0000313" key="2">
    <source>
        <dbReference type="Proteomes" id="UP001565435"/>
    </source>
</evidence>